<dbReference type="InterPro" id="IPR051465">
    <property type="entry name" value="Cell_Envelope_Struct_Comp"/>
</dbReference>
<protein>
    <recommendedName>
        <fullName evidence="1">SLH domain-containing protein</fullName>
    </recommendedName>
</protein>
<dbReference type="Proteomes" id="UP000214688">
    <property type="component" value="Chromosome"/>
</dbReference>
<dbReference type="Pfam" id="PF00395">
    <property type="entry name" value="SLH"/>
    <property type="match status" value="3"/>
</dbReference>
<dbReference type="Gene3D" id="2.60.40.1120">
    <property type="entry name" value="Carboxypeptidase-like, regulatory domain"/>
    <property type="match status" value="2"/>
</dbReference>
<feature type="domain" description="SLH" evidence="1">
    <location>
        <begin position="1628"/>
        <end position="1686"/>
    </location>
</feature>
<accession>A0A223CWK6</accession>
<evidence type="ECO:0000313" key="2">
    <source>
        <dbReference type="EMBL" id="ASS73709.1"/>
    </source>
</evidence>
<sequence length="1722" mass="181692">MQLVSLFKQVKKLVSIFLIGLLLFTSSGITKIGDMAHAAGPWSDHTLAGISYGGTLPEVAFGNGTWLTQGSNLLGRSTDAINWQKITGLSCEARELKYVGTKWVAVCDGGDVSTSVDGSSWTTAVKAGTQNLVAIASKGTQIVVAGYGGAIYTSIGGASWDNHSLADSNVVLLDIATDGTKYVAVGADLTAFNARVYTSSNGTDWIPAAGLPAGTLGLLSVAFAKGKFVAVGLGGTILTSTDGVTWAPRSLPGGTPTHNLSKIAYGGGMFVAVGEGSLILSSNDAITWTRDTTQGAVTNFNSVAYGGGRFIASGDRSIMKTLIAPEEDLSTNAKLSQLTVTNGTLNKPFDSDDPDYEVSVPEATGSISIKPTLDDLKATMKINTAAWTSGVEYPVSLNKGETKTVEIKVQAEDPVVAPITYTLTVKRAASSNADLDSLQVTPLGSLVFNPATTSYTVSVPYGTTSVSVTAKVADSGASLKIKNQTATSEVAFPVTLDADGSTPIQVEVKAANGNVKTYTITVNEAAPSTNAYLTGIKVDGTALSGFDKEQFTYTKNVPYTTESVTVEAALEDLTATLKLDGNDWNGAVTNVPLTAGVVNEVRIVVLAQDGSTDKTYTVKITRAAPSTNAYLTSIKVDGAALSGFDKEQFTYTKNVPYTTESVTVEAALEDLTATLKLDGNDWNGAVTNVPLTAGVVNEVRIVVLAQDGSTDKTYTVKITRAAPSTNAYLTSIKVDGAALSGFDKEQFTYTKNVPYTTESVTVEAALEDLTATLKLDGNDWNGAVTNVPLTAGVVNEVRIVVLAQDGSTDKTYTVKITRAAPSTNAYLTGIKVDGTALSGFDKEQFTYTKNVPYTTESVTVEAALEDLTATLKLDGNDWNGAVTNVPLTAGVVNEVRIVVLAQDGSTDKTYTVKITRAAPSTNAYLTGIKVDGTALSGFDKEQFTYTKNVPYTTESVTVEAALEDLTATLKLDGNDWNGAVTNVPLTAGVVNEVRIVVLAQDGSTDKTYTVKITRAAPSTNAYLTGIKVDGTALSGFDKEQFTYTKNVPYTTESVTVEAALEDLTATLKLDGNDWNGAVTNVPLTAGVVNEVRIDVLAQDGSTDKTYTVKITRAAPSTNAYLTSIKVDGAALSGFDKEQFTYTKNVPYTTESVTVEAALEDLTATLKLDGNDWNGAVTNVPLTAGVVNEVRIVVLAQDGSTDKTYTVNITRAAPSTDASLSNLGISTGTLTPGFSSGEYKYTLSVPYTINSIDVTPTVNDHTANVKVGSKTVISGNAELIALNVGTNTITVLVTAQDSHTTLTYTIIVTRATAPVSPVDETVKGTLQGNITKLIGTDLTLRADIIGADGKTLHAGVEIDASGKFTLTKIDPGSYRMVLYVIAPDGTKLAGQTTTLTVNSSKEATASAQVIDPFGVVTDSRTEQAIEGVKVTVYWADTALNKSLGRTPGTQVTLPKLPAMANQNQNGQLTSIVGQFGWMLFPEGDYYIVAEKDGYETYNGQSAVFHVGQNAVKTNLTLEAKVLEEGTIEPYINGYPDGTFKPNKGITRGELAVVLLKVLKIKAVTATVAYSDVDNNSWSAQAIAEITKRGLMVGYPDGTFRPNQEVSRAEIAIVLGKVKQLTAEKGSASFHDINGHWAKDAILLAANAGLISGYADGSYRPAQALTRAEAVVIFNKVLGWNELPVEKPQRWADVAPTHWAYKDIMRASVSHTYQKLGNGMVIWK</sequence>
<organism evidence="2 3">
    <name type="scientific">Tumebacillus algifaecis</name>
    <dbReference type="NCBI Taxonomy" id="1214604"/>
    <lineage>
        <taxon>Bacteria</taxon>
        <taxon>Bacillati</taxon>
        <taxon>Bacillota</taxon>
        <taxon>Bacilli</taxon>
        <taxon>Bacillales</taxon>
        <taxon>Alicyclobacillaceae</taxon>
        <taxon>Tumebacillus</taxon>
    </lineage>
</organism>
<dbReference type="OrthoDB" id="2380392at2"/>
<dbReference type="PROSITE" id="PS51272">
    <property type="entry name" value="SLH"/>
    <property type="match status" value="3"/>
</dbReference>
<keyword evidence="3" id="KW-1185">Reference proteome</keyword>
<dbReference type="PANTHER" id="PTHR43308">
    <property type="entry name" value="OUTER MEMBRANE PROTEIN ALPHA-RELATED"/>
    <property type="match status" value="1"/>
</dbReference>
<name>A0A223CWK6_9BACL</name>
<proteinExistence type="predicted"/>
<dbReference type="InterPro" id="IPR025883">
    <property type="entry name" value="Cadherin-like_domain"/>
</dbReference>
<evidence type="ECO:0000313" key="3">
    <source>
        <dbReference type="Proteomes" id="UP000214688"/>
    </source>
</evidence>
<reference evidence="2 3" key="1">
    <citation type="journal article" date="2015" name="Int. J. Syst. Evol. Microbiol.">
        <title>Tumebacillus algifaecis sp. nov., isolated from decomposing algal scum.</title>
        <authorList>
            <person name="Wu Y.F."/>
            <person name="Zhang B."/>
            <person name="Xing P."/>
            <person name="Wu Q.L."/>
            <person name="Liu S.J."/>
        </authorList>
    </citation>
    <scope>NUCLEOTIDE SEQUENCE [LARGE SCALE GENOMIC DNA]</scope>
    <source>
        <strain evidence="2 3">THMBR28</strain>
    </source>
</reference>
<feature type="domain" description="SLH" evidence="1">
    <location>
        <begin position="1493"/>
        <end position="1563"/>
    </location>
</feature>
<feature type="domain" description="SLH" evidence="1">
    <location>
        <begin position="1564"/>
        <end position="1627"/>
    </location>
</feature>
<evidence type="ECO:0000259" key="1">
    <source>
        <dbReference type="PROSITE" id="PS51272"/>
    </source>
</evidence>
<dbReference type="SUPFAM" id="SSF110296">
    <property type="entry name" value="Oligoxyloglucan reducing end-specific cellobiohydrolase"/>
    <property type="match status" value="1"/>
</dbReference>
<dbReference type="KEGG" id="tab:CIG75_01095"/>
<dbReference type="Pfam" id="PF12733">
    <property type="entry name" value="Cadherin-like"/>
    <property type="match status" value="10"/>
</dbReference>
<dbReference type="InterPro" id="IPR001119">
    <property type="entry name" value="SLH_dom"/>
</dbReference>
<gene>
    <name evidence="2" type="ORF">CIG75_01095</name>
</gene>
<dbReference type="EMBL" id="CP022657">
    <property type="protein sequence ID" value="ASS73709.1"/>
    <property type="molecule type" value="Genomic_DNA"/>
</dbReference>